<keyword evidence="9" id="KW-1185">Reference proteome</keyword>
<feature type="domain" description="Gamma tubulin complex component C-terminal" evidence="6">
    <location>
        <begin position="424"/>
        <end position="871"/>
    </location>
</feature>
<evidence type="ECO:0000256" key="5">
    <source>
        <dbReference type="RuleBase" id="RU363050"/>
    </source>
</evidence>
<keyword evidence="4 5" id="KW-0206">Cytoskeleton</keyword>
<accession>A0ABP0EQY2</accession>
<comment type="subcellular location">
    <subcellularLocation>
        <location evidence="5">Cytoplasm</location>
        <location evidence="5">Cytoskeleton</location>
        <location evidence="5">Microtubule organizing center</location>
    </subcellularLocation>
</comment>
<evidence type="ECO:0000259" key="6">
    <source>
        <dbReference type="Pfam" id="PF04130"/>
    </source>
</evidence>
<evidence type="ECO:0000313" key="9">
    <source>
        <dbReference type="Proteomes" id="UP001497600"/>
    </source>
</evidence>
<organism evidence="8 9">
    <name type="scientific">[Candida] anglica</name>
    <dbReference type="NCBI Taxonomy" id="148631"/>
    <lineage>
        <taxon>Eukaryota</taxon>
        <taxon>Fungi</taxon>
        <taxon>Dikarya</taxon>
        <taxon>Ascomycota</taxon>
        <taxon>Saccharomycotina</taxon>
        <taxon>Pichiomycetes</taxon>
        <taxon>Debaryomycetaceae</taxon>
        <taxon>Kurtzmaniella</taxon>
    </lineage>
</organism>
<evidence type="ECO:0000259" key="7">
    <source>
        <dbReference type="Pfam" id="PF17681"/>
    </source>
</evidence>
<reference evidence="8 9" key="1">
    <citation type="submission" date="2024-01" db="EMBL/GenBank/DDBJ databases">
        <authorList>
            <consortium name="Genoscope - CEA"/>
            <person name="William W."/>
        </authorList>
    </citation>
    <scope>NUCLEOTIDE SEQUENCE [LARGE SCALE GENOMIC DNA]</scope>
    <source>
        <strain evidence="8 9">29B2s-10</strain>
    </source>
</reference>
<dbReference type="EMBL" id="OZ004260">
    <property type="protein sequence ID" value="CAK7922267.1"/>
    <property type="molecule type" value="Genomic_DNA"/>
</dbReference>
<evidence type="ECO:0000256" key="1">
    <source>
        <dbReference type="ARBA" id="ARBA00010337"/>
    </source>
</evidence>
<dbReference type="Pfam" id="PF04130">
    <property type="entry name" value="GCP_C_terminal"/>
    <property type="match status" value="1"/>
</dbReference>
<dbReference type="Proteomes" id="UP001497600">
    <property type="component" value="Chromosome H"/>
</dbReference>
<name>A0ABP0EQY2_9ASCO</name>
<gene>
    <name evidence="8" type="primary">SPC97</name>
    <name evidence="8" type="ORF">CAAN4_H24696</name>
</gene>
<dbReference type="InterPro" id="IPR007259">
    <property type="entry name" value="GCP"/>
</dbReference>
<dbReference type="InterPro" id="IPR041470">
    <property type="entry name" value="GCP_N"/>
</dbReference>
<feature type="domain" description="Gamma tubulin complex component protein N-terminal" evidence="7">
    <location>
        <begin position="59"/>
        <end position="374"/>
    </location>
</feature>
<evidence type="ECO:0000256" key="2">
    <source>
        <dbReference type="ARBA" id="ARBA00022490"/>
    </source>
</evidence>
<dbReference type="Gene3D" id="1.20.120.1900">
    <property type="entry name" value="Gamma-tubulin complex, C-terminal domain"/>
    <property type="match status" value="1"/>
</dbReference>
<proteinExistence type="inferred from homology"/>
<evidence type="ECO:0000256" key="3">
    <source>
        <dbReference type="ARBA" id="ARBA00022701"/>
    </source>
</evidence>
<dbReference type="InterPro" id="IPR040457">
    <property type="entry name" value="GCP_C"/>
</dbReference>
<comment type="similarity">
    <text evidence="1 5">Belongs to the TUBGCP family.</text>
</comment>
<keyword evidence="2 5" id="KW-0963">Cytoplasm</keyword>
<sequence length="878" mass="102042">MASFISSHPGDNEVDLVVLTEPKVIQSCINKIPKGYSKIRPQALSELNDLRVQQGLIMQDLLFVLLGYEGFYIRYSERYNPNSLDSLIKGPDYKTAKHLDVSLKSITKKLVHFGKYYSALNSFVEHYCSQSSGKVVQRLCTEISQFIVQYQQLIIQIEEEFKHNSSFNLNILENILNQEISVKIHLLYEIITSIHDDSQTRFKLYGANNNINNDREAYFKNFIRNIQNDLRETGNIDLTTDQQNFNQCKGGLVLQIIQQLTHTYHGDQVSMTFLSKLFDAVSIDYVQMLNNWLINGDIDDPYDEFLIKENKLSTANRFQDIIHTRTEKYWDELYGTRTDGLIEQFSSKEIQLKILATGKYLNIFKLCTDINNFEQLGEDLIPIEKLTSRNTELKILEFYDRANWLLMKLYYDGYGFCSIIDSFQKTLLLNESYHMDNFLSNSFNDLRRNKHSVSPSRLAQSYAEAYKVNPGQNFAIIDVVSDGVTENITSNIVDVLKFNQKLTVDSTNFYDLAKEILDVKSFDAEEALKNESSSSMFKALLNKSLERNKISSAGSNTPSRSTYDPDHSDEYTVAGLNLEVHVPFPLNLLITQNFVFEYQLIFKLLVISKFITKLSDDSWKEINFSSVWGYKGFHPRVHKWILRCRILHNRMNDFMKELNFYFNFDIIDTNYQDLKCSIKEIQNFLKQDRQSQTPTNATSPQQSDLFGFRNQFDNYSQNNNSIFDKNILNHSQANNSSRTKSLCDVDNLHKKLSSFLNSILRDTLVTNKDLIESLKVMFDVIISFNHYLSRLKKSLIMINPELFDKFSQDYPSKFQNKNMDDEQIAARFDILNENLNSLYEIFNDGLTDFMNTLKLYGETENQSLLILIERLENCFPDT</sequence>
<keyword evidence="3 5" id="KW-0493">Microtubule</keyword>
<dbReference type="Pfam" id="PF17681">
    <property type="entry name" value="GCP_N_terminal"/>
    <property type="match status" value="1"/>
</dbReference>
<evidence type="ECO:0000313" key="8">
    <source>
        <dbReference type="EMBL" id="CAK7922267.1"/>
    </source>
</evidence>
<evidence type="ECO:0000256" key="4">
    <source>
        <dbReference type="ARBA" id="ARBA00023212"/>
    </source>
</evidence>
<dbReference type="PANTHER" id="PTHR19302:SF33">
    <property type="entry name" value="GAMMA-TUBULIN COMPLEX COMPONENT 5"/>
    <property type="match status" value="1"/>
</dbReference>
<dbReference type="InterPro" id="IPR042241">
    <property type="entry name" value="GCP_C_sf"/>
</dbReference>
<dbReference type="PANTHER" id="PTHR19302">
    <property type="entry name" value="GAMMA TUBULIN COMPLEX PROTEIN"/>
    <property type="match status" value="1"/>
</dbReference>
<protein>
    <recommendedName>
        <fullName evidence="5">Spindle pole body component</fullName>
    </recommendedName>
</protein>